<feature type="transmembrane region" description="Helical" evidence="6">
    <location>
        <begin position="354"/>
        <end position="371"/>
    </location>
</feature>
<evidence type="ECO:0000313" key="7">
    <source>
        <dbReference type="EMBL" id="PSV47449.1"/>
    </source>
</evidence>
<evidence type="ECO:0000256" key="4">
    <source>
        <dbReference type="ARBA" id="ARBA00022989"/>
    </source>
</evidence>
<feature type="transmembrane region" description="Helical" evidence="6">
    <location>
        <begin position="113"/>
        <end position="133"/>
    </location>
</feature>
<gene>
    <name evidence="7" type="ORF">C9J47_11260</name>
</gene>
<dbReference type="GO" id="GO:0005886">
    <property type="term" value="C:plasma membrane"/>
    <property type="evidence" value="ECO:0007669"/>
    <property type="project" value="UniProtKB-SubCell"/>
</dbReference>
<comment type="subcellular location">
    <subcellularLocation>
        <location evidence="1">Cell membrane</location>
        <topology evidence="1">Multi-pass membrane protein</topology>
    </subcellularLocation>
</comment>
<feature type="transmembrane region" description="Helical" evidence="6">
    <location>
        <begin position="435"/>
        <end position="456"/>
    </location>
</feature>
<keyword evidence="5 6" id="KW-0472">Membrane</keyword>
<dbReference type="AlphaFoldDB" id="A0A2T3L8X9"/>
<dbReference type="Pfam" id="PF01943">
    <property type="entry name" value="Polysacc_synt"/>
    <property type="match status" value="1"/>
</dbReference>
<dbReference type="PANTHER" id="PTHR30250:SF11">
    <property type="entry name" value="O-ANTIGEN TRANSPORTER-RELATED"/>
    <property type="match status" value="1"/>
</dbReference>
<protein>
    <submittedName>
        <fullName evidence="7">Lipopolysaccharide biosynthesis protein</fullName>
    </submittedName>
</protein>
<feature type="transmembrane region" description="Helical" evidence="6">
    <location>
        <begin position="145"/>
        <end position="164"/>
    </location>
</feature>
<dbReference type="Proteomes" id="UP000241803">
    <property type="component" value="Unassembled WGS sequence"/>
</dbReference>
<evidence type="ECO:0000313" key="8">
    <source>
        <dbReference type="Proteomes" id="UP000241803"/>
    </source>
</evidence>
<dbReference type="EMBL" id="PYOC01000003">
    <property type="protein sequence ID" value="PSV47449.1"/>
    <property type="molecule type" value="Genomic_DNA"/>
</dbReference>
<evidence type="ECO:0000256" key="1">
    <source>
        <dbReference type="ARBA" id="ARBA00004651"/>
    </source>
</evidence>
<feature type="transmembrane region" description="Helical" evidence="6">
    <location>
        <begin position="40"/>
        <end position="63"/>
    </location>
</feature>
<evidence type="ECO:0000256" key="2">
    <source>
        <dbReference type="ARBA" id="ARBA00022475"/>
    </source>
</evidence>
<proteinExistence type="predicted"/>
<feature type="transmembrane region" description="Helical" evidence="6">
    <location>
        <begin position="287"/>
        <end position="311"/>
    </location>
</feature>
<feature type="transmembrane region" description="Helical" evidence="6">
    <location>
        <begin position="245"/>
        <end position="267"/>
    </location>
</feature>
<accession>A0A2T3L8X9</accession>
<comment type="caution">
    <text evidence="7">The sequence shown here is derived from an EMBL/GenBank/DDBJ whole genome shotgun (WGS) entry which is preliminary data.</text>
</comment>
<keyword evidence="2" id="KW-1003">Cell membrane</keyword>
<dbReference type="InterPro" id="IPR002797">
    <property type="entry name" value="Polysacc_synth"/>
</dbReference>
<dbReference type="RefSeq" id="WP_107253622.1">
    <property type="nucleotide sequence ID" value="NZ_PYOC01000003.1"/>
</dbReference>
<dbReference type="PANTHER" id="PTHR30250">
    <property type="entry name" value="PST FAMILY PREDICTED COLANIC ACID TRANSPORTER"/>
    <property type="match status" value="1"/>
</dbReference>
<organism evidence="7 8">
    <name type="scientific">Photobacterium indicum</name>
    <dbReference type="NCBI Taxonomy" id="81447"/>
    <lineage>
        <taxon>Bacteria</taxon>
        <taxon>Pseudomonadati</taxon>
        <taxon>Pseudomonadota</taxon>
        <taxon>Gammaproteobacteria</taxon>
        <taxon>Vibrionales</taxon>
        <taxon>Vibrionaceae</taxon>
        <taxon>Photobacterium</taxon>
    </lineage>
</organism>
<feature type="transmembrane region" description="Helical" evidence="6">
    <location>
        <begin position="84"/>
        <end position="107"/>
    </location>
</feature>
<evidence type="ECO:0000256" key="6">
    <source>
        <dbReference type="SAM" id="Phobius"/>
    </source>
</evidence>
<dbReference type="InterPro" id="IPR050833">
    <property type="entry name" value="Poly_Biosynth_Transport"/>
</dbReference>
<reference evidence="7 8" key="1">
    <citation type="submission" date="2018-03" db="EMBL/GenBank/DDBJ databases">
        <title>Whole genome sequencing of Histamine producing bacteria.</title>
        <authorList>
            <person name="Butler K."/>
        </authorList>
    </citation>
    <scope>NUCLEOTIDE SEQUENCE [LARGE SCALE GENOMIC DNA]</scope>
    <source>
        <strain evidence="7 8">ATCC 19614</strain>
    </source>
</reference>
<evidence type="ECO:0000256" key="5">
    <source>
        <dbReference type="ARBA" id="ARBA00023136"/>
    </source>
</evidence>
<name>A0A2T3L8X9_9GAMM</name>
<keyword evidence="4 6" id="KW-1133">Transmembrane helix</keyword>
<feature type="transmembrane region" description="Helical" evidence="6">
    <location>
        <begin position="170"/>
        <end position="189"/>
    </location>
</feature>
<evidence type="ECO:0000256" key="3">
    <source>
        <dbReference type="ARBA" id="ARBA00022692"/>
    </source>
</evidence>
<feature type="transmembrane region" description="Helical" evidence="6">
    <location>
        <begin position="201"/>
        <end position="225"/>
    </location>
</feature>
<keyword evidence="8" id="KW-1185">Reference proteome</keyword>
<sequence>MSVVKQSLYYGVGIVMMKGVSLFMMPYVTGHLPTKEYGSLEALILLADIGTILVGFGLIDAMYRFVGSSEGEKRQLLIANCFSLSLIAAVMGGGIVWLIMPWLLLYIPAKVEVYQVVLIAIPTLLDGLIAIPLTLMRMQSLAKWFCIFNVVKAIVQALLIVILLEYGFGIDGVLIAGTVSSILMLVFLLKFQWQQMGRLGYLGYSLPLLKFGGPIVISGIGMFAVTGLDKWILADKVNVEALAVYAVSVKFALILSLLMQPFCLWWFPNRIQILQQENGSQQCAEKAVIGCNLIIIIAFSMLLTVPSFIYLFFPSDYYLVAKVVVGLILVSAIKNISELMNLGCFSGESSQKQMWIQCLCAVIAVMGYYFLIPLYGVWAAVAVLGSVYSMRLALLYCVSQSLEPLPYKHTCWVKTLSLCSVAYLFHSVISATFSPWMVFISGGIISVFTFILLMYLNTFPNLYSQLKGKLTSLIFRHITDFRKV</sequence>
<feature type="transmembrane region" description="Helical" evidence="6">
    <location>
        <begin position="7"/>
        <end position="28"/>
    </location>
</feature>
<keyword evidence="3 6" id="KW-0812">Transmembrane</keyword>